<dbReference type="EMBL" id="JAODUO010000051">
    <property type="protein sequence ID" value="KAK2191543.1"/>
    <property type="molecule type" value="Genomic_DNA"/>
</dbReference>
<evidence type="ECO:0000313" key="2">
    <source>
        <dbReference type="EMBL" id="KAK2191543.1"/>
    </source>
</evidence>
<dbReference type="InterPro" id="IPR036691">
    <property type="entry name" value="Endo/exonu/phosph_ase_sf"/>
</dbReference>
<dbReference type="Gene3D" id="3.60.10.10">
    <property type="entry name" value="Endonuclease/exonuclease/phosphatase"/>
    <property type="match status" value="1"/>
</dbReference>
<dbReference type="AlphaFoldDB" id="A0AAD9UJ77"/>
<keyword evidence="3" id="KW-1185">Reference proteome</keyword>
<name>A0AAD9UJ77_RIDPI</name>
<protein>
    <submittedName>
        <fullName evidence="2">Uncharacterized protein</fullName>
    </submittedName>
</protein>
<dbReference type="Proteomes" id="UP001209878">
    <property type="component" value="Unassembled WGS sequence"/>
</dbReference>
<feature type="compositionally biased region" description="Polar residues" evidence="1">
    <location>
        <begin position="141"/>
        <end position="171"/>
    </location>
</feature>
<accession>A0AAD9UJ77</accession>
<comment type="caution">
    <text evidence="2">The sequence shown here is derived from an EMBL/GenBank/DDBJ whole genome shotgun (WGS) entry which is preliminary data.</text>
</comment>
<organism evidence="2 3">
    <name type="scientific">Ridgeia piscesae</name>
    <name type="common">Tubeworm</name>
    <dbReference type="NCBI Taxonomy" id="27915"/>
    <lineage>
        <taxon>Eukaryota</taxon>
        <taxon>Metazoa</taxon>
        <taxon>Spiralia</taxon>
        <taxon>Lophotrochozoa</taxon>
        <taxon>Annelida</taxon>
        <taxon>Polychaeta</taxon>
        <taxon>Sedentaria</taxon>
        <taxon>Canalipalpata</taxon>
        <taxon>Sabellida</taxon>
        <taxon>Siboglinidae</taxon>
        <taxon>Ridgeia</taxon>
    </lineage>
</organism>
<sequence>MAGSLHNTHSRCTFKYSLFMIACLYATCRLNHQLKCSHNNITETDHIDNKTSKGNTNSITSHYIYSPIWNTIAQLKCLRSNSSTRLSTTPPPYRPRSNKTATTFTLLLCIILSGDIQQNFRAPIPKDTEILTTNHVDPTRSNSLIDRTNTNDTSQTYDLTFGPNPQNTSTPERSKKTKRNTLNAILINTNSIKSITKTTQLKTTIQSNNPDIMFLVETKIEKTTLPTHSFHPTITPSVKTEASMEVVSS</sequence>
<evidence type="ECO:0000313" key="3">
    <source>
        <dbReference type="Proteomes" id="UP001209878"/>
    </source>
</evidence>
<proteinExistence type="predicted"/>
<feature type="region of interest" description="Disordered" evidence="1">
    <location>
        <begin position="141"/>
        <end position="177"/>
    </location>
</feature>
<gene>
    <name evidence="2" type="ORF">NP493_52g05011</name>
</gene>
<reference evidence="2" key="1">
    <citation type="journal article" date="2023" name="Mol. Biol. Evol.">
        <title>Third-Generation Sequencing Reveals the Adaptive Role of the Epigenome in Three Deep-Sea Polychaetes.</title>
        <authorList>
            <person name="Perez M."/>
            <person name="Aroh O."/>
            <person name="Sun Y."/>
            <person name="Lan Y."/>
            <person name="Juniper S.K."/>
            <person name="Young C.R."/>
            <person name="Angers B."/>
            <person name="Qian P.Y."/>
        </authorList>
    </citation>
    <scope>NUCLEOTIDE SEQUENCE</scope>
    <source>
        <strain evidence="2">R07B-5</strain>
    </source>
</reference>
<evidence type="ECO:0000256" key="1">
    <source>
        <dbReference type="SAM" id="MobiDB-lite"/>
    </source>
</evidence>